<feature type="region of interest" description="Disordered" evidence="1">
    <location>
        <begin position="807"/>
        <end position="846"/>
    </location>
</feature>
<dbReference type="Proteomes" id="UP000007304">
    <property type="component" value="Unassembled WGS sequence"/>
</dbReference>
<dbReference type="HOGENOM" id="CLU_007655_0_2_1"/>
<evidence type="ECO:0000313" key="3">
    <source>
        <dbReference type="Proteomes" id="UP000007304"/>
    </source>
</evidence>
<dbReference type="InParanoid" id="H6C2D0"/>
<keyword evidence="3" id="KW-1185">Reference proteome</keyword>
<sequence>MSNHIGYCYSRNLCTPVYCVPYVDARWHYISLTGTEPRYILPRTLHESVLGTSSATSEGTMSIIANMSSISCHHPRAVCQRRTQSTVSEPNQRPGPSDHHGLVIESSDTPDPVEPQWERILDDAFVYGIRSKDRLLFEADVGRHGSIGTRLVDRPPARRNFDIWRLLLRAQALQNGHDGIKAIWNGLQSRGQAIRFDDTDPQVDALWRIFLSAGASDHGFLWSLCKVARRAKFDRPALFVEIVGTALEGSSPDKAVSFASFLMKTHYRGRDDLLAIFDSACRSNAADSLKHFCKIYEIVPKTSIYSDVATRLWEQERSADAFIMHSFLVSKGDLPPRFEVIEPFLSYLAAQDENNLDEFLVSLGSAGASFESQARRFWSRERSRVTGLSLESLNIVASNTLGVNPKKLSDQFVARAFATRAFSFDFIVNSLRMVGLIEVGPLAVRQAALTAPDLATLQARFSKFDELGIDTGSSAFVRILRKVCNAGRWEMAHALVHNDLHYEVFEDSLLQERLLAEYYRTQDWEQLNRTLVILNNGDFDDKAQANAGSLLIKIMLEAGDWAQALKLIRNLQTRNLPISSTVARSIVQLLKQPQLVKSAALDSETDDRIAFLIGSLQDIFASGTKFEITLWRWPLRALGSLGRQKELECLVYWIAEQYTPKPMKTKKKRGNQPKKAELERPKFGHVLEPLFGDKFQKALVSWCFLPHKGMTTVSPEQCLRWTRILKRLRDVYGVEVKEYNVRWMFIRRLRWLFASGIRLKGHNLRMRLRNTTSAHRYWQLYDKMWDMKPPANLGDDRGELVKYMKRLKTPPGTTTEGQSESQESDEDDDDAFEGLQEEDGEKEDIVGYRDLFHASWEDYQKLK</sequence>
<feature type="compositionally biased region" description="Low complexity" evidence="1">
    <location>
        <begin position="812"/>
        <end position="821"/>
    </location>
</feature>
<evidence type="ECO:0000313" key="2">
    <source>
        <dbReference type="EMBL" id="EHY57902.1"/>
    </source>
</evidence>
<dbReference type="RefSeq" id="XP_009158363.1">
    <property type="nucleotide sequence ID" value="XM_009160115.1"/>
</dbReference>
<feature type="region of interest" description="Disordered" evidence="1">
    <location>
        <begin position="81"/>
        <end position="113"/>
    </location>
</feature>
<feature type="compositionally biased region" description="Polar residues" evidence="1">
    <location>
        <begin position="81"/>
        <end position="91"/>
    </location>
</feature>
<dbReference type="OrthoDB" id="5366531at2759"/>
<reference evidence="2" key="1">
    <citation type="submission" date="2011-07" db="EMBL/GenBank/DDBJ databases">
        <title>The Genome Sequence of Exophiala (Wangiella) dermatitidis NIH/UT8656.</title>
        <authorList>
            <consortium name="The Broad Institute Genome Sequencing Platform"/>
            <person name="Cuomo C."/>
            <person name="Wang Z."/>
            <person name="Hunicke-Smith S."/>
            <person name="Szanislo P.J."/>
            <person name="Earl A."/>
            <person name="Young S.K."/>
            <person name="Zeng Q."/>
            <person name="Gargeya S."/>
            <person name="Fitzgerald M."/>
            <person name="Haas B."/>
            <person name="Abouelleil A."/>
            <person name="Alvarado L."/>
            <person name="Arachchi H.M."/>
            <person name="Berlin A."/>
            <person name="Brown A."/>
            <person name="Chapman S.B."/>
            <person name="Chen Z."/>
            <person name="Dunbar C."/>
            <person name="Freedman E."/>
            <person name="Gearin G."/>
            <person name="Gellesch M."/>
            <person name="Goldberg J."/>
            <person name="Griggs A."/>
            <person name="Gujja S."/>
            <person name="Heiman D."/>
            <person name="Howarth C."/>
            <person name="Larson L."/>
            <person name="Lui A."/>
            <person name="MacDonald P.J.P."/>
            <person name="Montmayeur A."/>
            <person name="Murphy C."/>
            <person name="Neiman D."/>
            <person name="Pearson M."/>
            <person name="Priest M."/>
            <person name="Roberts A."/>
            <person name="Saif S."/>
            <person name="Shea T."/>
            <person name="Shenoy N."/>
            <person name="Sisk P."/>
            <person name="Stolte C."/>
            <person name="Sykes S."/>
            <person name="Wortman J."/>
            <person name="Nusbaum C."/>
            <person name="Birren B."/>
        </authorList>
    </citation>
    <scope>NUCLEOTIDE SEQUENCE</scope>
    <source>
        <strain evidence="2">NIH/UT8656</strain>
    </source>
</reference>
<name>H6C2D0_EXODN</name>
<evidence type="ECO:0000256" key="1">
    <source>
        <dbReference type="SAM" id="MobiDB-lite"/>
    </source>
</evidence>
<feature type="compositionally biased region" description="Acidic residues" evidence="1">
    <location>
        <begin position="822"/>
        <end position="842"/>
    </location>
</feature>
<dbReference type="eggNOG" id="ENOG502S1QC">
    <property type="taxonomic scope" value="Eukaryota"/>
</dbReference>
<dbReference type="VEuPathDB" id="FungiDB:HMPREF1120_05923"/>
<dbReference type="OMA" id="ARMFATR"/>
<dbReference type="STRING" id="858893.H6C2D0"/>
<organism evidence="2 3">
    <name type="scientific">Exophiala dermatitidis (strain ATCC 34100 / CBS 525.76 / NIH/UT8656)</name>
    <name type="common">Black yeast</name>
    <name type="synonym">Wangiella dermatitidis</name>
    <dbReference type="NCBI Taxonomy" id="858893"/>
    <lineage>
        <taxon>Eukaryota</taxon>
        <taxon>Fungi</taxon>
        <taxon>Dikarya</taxon>
        <taxon>Ascomycota</taxon>
        <taxon>Pezizomycotina</taxon>
        <taxon>Eurotiomycetes</taxon>
        <taxon>Chaetothyriomycetidae</taxon>
        <taxon>Chaetothyriales</taxon>
        <taxon>Herpotrichiellaceae</taxon>
        <taxon>Exophiala</taxon>
    </lineage>
</organism>
<gene>
    <name evidence="2" type="ORF">HMPREF1120_05923</name>
</gene>
<dbReference type="AlphaFoldDB" id="H6C2D0"/>
<evidence type="ECO:0008006" key="4">
    <source>
        <dbReference type="Google" id="ProtNLM"/>
    </source>
</evidence>
<accession>H6C2D0</accession>
<proteinExistence type="predicted"/>
<dbReference type="GeneID" id="20310562"/>
<dbReference type="EMBL" id="JH226134">
    <property type="protein sequence ID" value="EHY57902.1"/>
    <property type="molecule type" value="Genomic_DNA"/>
</dbReference>
<protein>
    <recommendedName>
        <fullName evidence="4">Pentatricopeptide repeat domain-containing protein</fullName>
    </recommendedName>
</protein>